<comment type="subcellular location">
    <subcellularLocation>
        <location evidence="1 10">Cytoplasm</location>
    </subcellularLocation>
</comment>
<evidence type="ECO:0000313" key="14">
    <source>
        <dbReference type="EMBL" id="TCT00963.1"/>
    </source>
</evidence>
<dbReference type="Gene3D" id="1.10.10.350">
    <property type="match status" value="1"/>
</dbReference>
<dbReference type="InterPro" id="IPR020751">
    <property type="entry name" value="aa-tRNA-synth_I_codon-bd_sub2"/>
</dbReference>
<dbReference type="InterPro" id="IPR020058">
    <property type="entry name" value="Glu/Gln-tRNA-synth_Ib_cat-dom"/>
</dbReference>
<dbReference type="HAMAP" id="MF_00022">
    <property type="entry name" value="Glu_tRNA_synth_type1"/>
    <property type="match status" value="1"/>
</dbReference>
<evidence type="ECO:0000256" key="8">
    <source>
        <dbReference type="ARBA" id="ARBA00022917"/>
    </source>
</evidence>
<dbReference type="NCBIfam" id="TIGR00464">
    <property type="entry name" value="gltX_bact"/>
    <property type="match status" value="1"/>
</dbReference>
<dbReference type="PANTHER" id="PTHR43311">
    <property type="entry name" value="GLUTAMATE--TRNA LIGASE"/>
    <property type="match status" value="1"/>
</dbReference>
<evidence type="ECO:0000256" key="11">
    <source>
        <dbReference type="SAM" id="MobiDB-lite"/>
    </source>
</evidence>
<comment type="similarity">
    <text evidence="2 10">Belongs to the class-I aminoacyl-tRNA synthetase family. Glutamate--tRNA ligase type 1 subfamily.</text>
</comment>
<dbReference type="InterPro" id="IPR045462">
    <property type="entry name" value="aa-tRNA-synth_I_cd-bd"/>
</dbReference>
<dbReference type="FunFam" id="3.40.50.620:FF:000007">
    <property type="entry name" value="Glutamate--tRNA ligase"/>
    <property type="match status" value="1"/>
</dbReference>
<dbReference type="GO" id="GO:0000049">
    <property type="term" value="F:tRNA binding"/>
    <property type="evidence" value="ECO:0007669"/>
    <property type="project" value="InterPro"/>
</dbReference>
<dbReference type="Proteomes" id="UP000294664">
    <property type="component" value="Unassembled WGS sequence"/>
</dbReference>
<dbReference type="InterPro" id="IPR001412">
    <property type="entry name" value="aa-tRNA-synth_I_CS"/>
</dbReference>
<evidence type="ECO:0000256" key="2">
    <source>
        <dbReference type="ARBA" id="ARBA00007894"/>
    </source>
</evidence>
<dbReference type="Gene3D" id="3.40.50.620">
    <property type="entry name" value="HUPs"/>
    <property type="match status" value="1"/>
</dbReference>
<gene>
    <name evidence="10" type="primary">gltX</name>
    <name evidence="14" type="ORF">EDC64_12051</name>
</gene>
<feature type="binding site" evidence="10">
    <location>
        <position position="267"/>
    </location>
    <ligand>
        <name>ATP</name>
        <dbReference type="ChEBI" id="CHEBI:30616"/>
    </ligand>
</feature>
<comment type="caution">
    <text evidence="14">The sequence shown here is derived from an EMBL/GenBank/DDBJ whole genome shotgun (WGS) entry which is preliminary data.</text>
</comment>
<comment type="caution">
    <text evidence="10">Lacks conserved residue(s) required for the propagation of feature annotation.</text>
</comment>
<evidence type="ECO:0000259" key="12">
    <source>
        <dbReference type="Pfam" id="PF00749"/>
    </source>
</evidence>
<dbReference type="CDD" id="cd00808">
    <property type="entry name" value="GluRS_core"/>
    <property type="match status" value="1"/>
</dbReference>
<reference evidence="14 15" key="1">
    <citation type="submission" date="2019-03" db="EMBL/GenBank/DDBJ databases">
        <title>Genomic Encyclopedia of Type Strains, Phase IV (KMG-IV): sequencing the most valuable type-strain genomes for metagenomic binning, comparative biology and taxonomic classification.</title>
        <authorList>
            <person name="Goeker M."/>
        </authorList>
    </citation>
    <scope>NUCLEOTIDE SEQUENCE [LARGE SCALE GENOMIC DNA]</scope>
    <source>
        <strain evidence="14 15">DSM 9035</strain>
    </source>
</reference>
<dbReference type="Pfam" id="PF00749">
    <property type="entry name" value="tRNA-synt_1c"/>
    <property type="match status" value="1"/>
</dbReference>
<dbReference type="InterPro" id="IPR049940">
    <property type="entry name" value="GluQ/Sye"/>
</dbReference>
<comment type="subunit">
    <text evidence="3 10">Monomer.</text>
</comment>
<evidence type="ECO:0000313" key="15">
    <source>
        <dbReference type="Proteomes" id="UP000294664"/>
    </source>
</evidence>
<evidence type="ECO:0000256" key="1">
    <source>
        <dbReference type="ARBA" id="ARBA00004496"/>
    </source>
</evidence>
<dbReference type="EC" id="6.1.1.17" evidence="10"/>
<dbReference type="GO" id="GO:0008270">
    <property type="term" value="F:zinc ion binding"/>
    <property type="evidence" value="ECO:0007669"/>
    <property type="project" value="InterPro"/>
</dbReference>
<dbReference type="GO" id="GO:0004818">
    <property type="term" value="F:glutamate-tRNA ligase activity"/>
    <property type="evidence" value="ECO:0007669"/>
    <property type="project" value="UniProtKB-UniRule"/>
</dbReference>
<dbReference type="SUPFAM" id="SSF52374">
    <property type="entry name" value="Nucleotidylyl transferase"/>
    <property type="match status" value="1"/>
</dbReference>
<dbReference type="InterPro" id="IPR000924">
    <property type="entry name" value="Glu/Gln-tRNA-synth"/>
</dbReference>
<accession>A0A4R3LL10</accession>
<comment type="catalytic activity">
    <reaction evidence="10">
        <text>tRNA(Glu) + L-glutamate + ATP = L-glutamyl-tRNA(Glu) + AMP + diphosphate</text>
        <dbReference type="Rhea" id="RHEA:23540"/>
        <dbReference type="Rhea" id="RHEA-COMP:9663"/>
        <dbReference type="Rhea" id="RHEA-COMP:9680"/>
        <dbReference type="ChEBI" id="CHEBI:29985"/>
        <dbReference type="ChEBI" id="CHEBI:30616"/>
        <dbReference type="ChEBI" id="CHEBI:33019"/>
        <dbReference type="ChEBI" id="CHEBI:78442"/>
        <dbReference type="ChEBI" id="CHEBI:78520"/>
        <dbReference type="ChEBI" id="CHEBI:456215"/>
        <dbReference type="EC" id="6.1.1.17"/>
    </reaction>
</comment>
<dbReference type="GO" id="GO:0005829">
    <property type="term" value="C:cytosol"/>
    <property type="evidence" value="ECO:0007669"/>
    <property type="project" value="TreeGrafter"/>
</dbReference>
<dbReference type="InterPro" id="IPR014729">
    <property type="entry name" value="Rossmann-like_a/b/a_fold"/>
</dbReference>
<dbReference type="AlphaFoldDB" id="A0A4R3LL10"/>
<keyword evidence="15" id="KW-1185">Reference proteome</keyword>
<feature type="region of interest" description="Disordered" evidence="11">
    <location>
        <begin position="135"/>
        <end position="162"/>
    </location>
</feature>
<keyword evidence="4 10" id="KW-0963">Cytoplasm</keyword>
<dbReference type="PRINTS" id="PR00987">
    <property type="entry name" value="TRNASYNTHGLU"/>
</dbReference>
<keyword evidence="5 10" id="KW-0436">Ligase</keyword>
<dbReference type="GO" id="GO:0006424">
    <property type="term" value="P:glutamyl-tRNA aminoacylation"/>
    <property type="evidence" value="ECO:0007669"/>
    <property type="project" value="UniProtKB-UniRule"/>
</dbReference>
<feature type="domain" description="Glutamyl/glutaminyl-tRNA synthetase class Ib catalytic" evidence="12">
    <location>
        <begin position="28"/>
        <end position="331"/>
    </location>
</feature>
<keyword evidence="9 10" id="KW-0030">Aminoacyl-tRNA synthetase</keyword>
<evidence type="ECO:0000256" key="4">
    <source>
        <dbReference type="ARBA" id="ARBA00022490"/>
    </source>
</evidence>
<keyword evidence="7 10" id="KW-0067">ATP-binding</keyword>
<sequence length="496" mass="55062">MGAARAPWAFAPFAPHLHSRARPDKMPEIVTRFAPSPTGFLHIGGARTALFNWLYAQAKGGKMLLRIEDTDRQRSTKPAIDAIIEGLSWLGITWDGDVVYQFARAARHRAAVEEMIARGNAYPCYATPEELDEMRESARREGRPPRYDGRWRDRDPADRPADRAPVIRLRAPQEGTTVIEDMVQGTVTFPNKDLDDLVLLRSDGNPTYMLAVVVDDHDMGVTHVIRGDDHLTNAARQTQIYRALDWDVPAMAHIPLIHGPDGAKLSKRHGALGVDAYRDMGYLPAALRNYLVRLGWSHGDQEMFTTEEMVRHFDLDRVGRSAARFDFQKLENLNGHYMRAADDADLLCAVEALIPHLPDAAVREARMTPERRAQLLAAMPGLKERAKTLVELLDNAEFLFAARPLPMEEKAAALLTPEARGHLARLLPPLEAAEWTAGATEEVVRAYAQETGVKLGAVAQPLRAALTGRTTSPPIFDVLAVLGRAESLARLRDQAV</sequence>
<organism evidence="14 15">
    <name type="scientific">Aquabacter spiritensis</name>
    <dbReference type="NCBI Taxonomy" id="933073"/>
    <lineage>
        <taxon>Bacteria</taxon>
        <taxon>Pseudomonadati</taxon>
        <taxon>Pseudomonadota</taxon>
        <taxon>Alphaproteobacteria</taxon>
        <taxon>Hyphomicrobiales</taxon>
        <taxon>Xanthobacteraceae</taxon>
        <taxon>Aquabacter</taxon>
    </lineage>
</organism>
<feature type="short sequence motif" description="'HIGH' region" evidence="10">
    <location>
        <begin position="35"/>
        <end position="45"/>
    </location>
</feature>
<keyword evidence="6 10" id="KW-0547">Nucleotide-binding</keyword>
<dbReference type="SUPFAM" id="SSF48163">
    <property type="entry name" value="An anticodon-binding domain of class I aminoacyl-tRNA synthetases"/>
    <property type="match status" value="1"/>
</dbReference>
<evidence type="ECO:0000256" key="3">
    <source>
        <dbReference type="ARBA" id="ARBA00011245"/>
    </source>
</evidence>
<feature type="domain" description="Aminoacyl-tRNA synthetase class I anticodon-binding" evidence="13">
    <location>
        <begin position="351"/>
        <end position="493"/>
    </location>
</feature>
<dbReference type="EMBL" id="SMAI01000020">
    <property type="protein sequence ID" value="TCT00963.1"/>
    <property type="molecule type" value="Genomic_DNA"/>
</dbReference>
<proteinExistence type="inferred from homology"/>
<dbReference type="PANTHER" id="PTHR43311:SF2">
    <property type="entry name" value="GLUTAMATE--TRNA LIGASE, MITOCHONDRIAL-RELATED"/>
    <property type="match status" value="1"/>
</dbReference>
<dbReference type="InterPro" id="IPR004527">
    <property type="entry name" value="Glu-tRNA-ligase_bac/mito"/>
</dbReference>
<dbReference type="Pfam" id="PF19269">
    <property type="entry name" value="Anticodon_2"/>
    <property type="match status" value="1"/>
</dbReference>
<name>A0A4R3LL10_9HYPH</name>
<evidence type="ECO:0000256" key="7">
    <source>
        <dbReference type="ARBA" id="ARBA00022840"/>
    </source>
</evidence>
<evidence type="ECO:0000256" key="5">
    <source>
        <dbReference type="ARBA" id="ARBA00022598"/>
    </source>
</evidence>
<protein>
    <recommendedName>
        <fullName evidence="10">Glutamate--tRNA ligase</fullName>
        <ecNumber evidence="10">6.1.1.17</ecNumber>
    </recommendedName>
    <alternativeName>
        <fullName evidence="10">Glutamyl-tRNA synthetase</fullName>
        <shortName evidence="10">GluRS</shortName>
    </alternativeName>
</protein>
<feature type="short sequence motif" description="'KMSKS' region" evidence="10">
    <location>
        <begin position="264"/>
        <end position="268"/>
    </location>
</feature>
<dbReference type="GO" id="GO:0005524">
    <property type="term" value="F:ATP binding"/>
    <property type="evidence" value="ECO:0007669"/>
    <property type="project" value="UniProtKB-UniRule"/>
</dbReference>
<evidence type="ECO:0000256" key="9">
    <source>
        <dbReference type="ARBA" id="ARBA00023146"/>
    </source>
</evidence>
<evidence type="ECO:0000256" key="10">
    <source>
        <dbReference type="HAMAP-Rule" id="MF_00022"/>
    </source>
</evidence>
<dbReference type="InterPro" id="IPR008925">
    <property type="entry name" value="aa_tRNA-synth_I_cd-bd_sf"/>
</dbReference>
<dbReference type="InterPro" id="IPR033910">
    <property type="entry name" value="GluRS_core"/>
</dbReference>
<comment type="function">
    <text evidence="10">Catalyzes the attachment of glutamate to tRNA(Glu) in a two-step reaction: glutamate is first activated by ATP to form Glu-AMP and then transferred to the acceptor end of tRNA(Glu).</text>
</comment>
<evidence type="ECO:0000259" key="13">
    <source>
        <dbReference type="Pfam" id="PF19269"/>
    </source>
</evidence>
<keyword evidence="8 10" id="KW-0648">Protein biosynthesis</keyword>
<dbReference type="PROSITE" id="PS00178">
    <property type="entry name" value="AA_TRNA_LIGASE_I"/>
    <property type="match status" value="1"/>
</dbReference>
<evidence type="ECO:0000256" key="6">
    <source>
        <dbReference type="ARBA" id="ARBA00022741"/>
    </source>
</evidence>